<reference evidence="3 4" key="1">
    <citation type="submission" date="2020-07" db="EMBL/GenBank/DDBJ databases">
        <title>Sequencing the genomes of 1000 actinobacteria strains.</title>
        <authorList>
            <person name="Klenk H.-P."/>
        </authorList>
    </citation>
    <scope>NUCLEOTIDE SEQUENCE [LARGE SCALE GENOMIC DNA]</scope>
    <source>
        <strain evidence="3 4">DSM 27576</strain>
    </source>
</reference>
<dbReference type="RefSeq" id="WP_167046081.1">
    <property type="nucleotide sequence ID" value="NZ_JAAOZB010000001.1"/>
</dbReference>
<gene>
    <name evidence="3" type="ORF">FHX48_002737</name>
</gene>
<evidence type="ECO:0000313" key="4">
    <source>
        <dbReference type="Proteomes" id="UP000526083"/>
    </source>
</evidence>
<keyword evidence="2" id="KW-1133">Transmembrane helix</keyword>
<sequence>MSDSKSSYGEPVDEPKDVDDVVGEAQAGLADADAAGRDATDSSDGAVPASAAEAAQEDAIASSARVESGPAPEAHATVDAAEQPDASSGAAWYDRPLEETPGAAEPAAADASATAVTASEPAPAEAGYTEEVAYVAPSAPQPIFVQAPEAPRPRGNRGAAGAIGLLAALGFAVLLLAAVLIIGWSAGRINVDSLVDTIVLTVTAWNFWMPVAVFYFAFWLLGAVINRGRWGHWVVWGVLVGVASYFGYILGALFQAPFWLLTARDGLALIGAEALSPYAIISFVLGRELTIWFGAWVSRRGKRVSEINDEAQLEYERTLEAGPQLYRG</sequence>
<protein>
    <submittedName>
        <fullName evidence="3">Uncharacterized protein</fullName>
    </submittedName>
</protein>
<dbReference type="Proteomes" id="UP000526083">
    <property type="component" value="Unassembled WGS sequence"/>
</dbReference>
<keyword evidence="2" id="KW-0812">Transmembrane</keyword>
<name>A0A7W3PN45_9MICO</name>
<dbReference type="EMBL" id="JACGWY010000009">
    <property type="protein sequence ID" value="MBA8817632.1"/>
    <property type="molecule type" value="Genomic_DNA"/>
</dbReference>
<dbReference type="AlphaFoldDB" id="A0A7W3PN45"/>
<comment type="caution">
    <text evidence="3">The sequence shown here is derived from an EMBL/GenBank/DDBJ whole genome shotgun (WGS) entry which is preliminary data.</text>
</comment>
<feature type="region of interest" description="Disordered" evidence="1">
    <location>
        <begin position="100"/>
        <end position="122"/>
    </location>
</feature>
<accession>A0A7W3PN45</accession>
<evidence type="ECO:0000256" key="1">
    <source>
        <dbReference type="SAM" id="MobiDB-lite"/>
    </source>
</evidence>
<feature type="compositionally biased region" description="Low complexity" evidence="1">
    <location>
        <begin position="100"/>
        <end position="118"/>
    </location>
</feature>
<keyword evidence="4" id="KW-1185">Reference proteome</keyword>
<feature type="transmembrane region" description="Helical" evidence="2">
    <location>
        <begin position="233"/>
        <end position="258"/>
    </location>
</feature>
<organism evidence="3 4">
    <name type="scientific">Microbacterium halimionae</name>
    <dbReference type="NCBI Taxonomy" id="1526413"/>
    <lineage>
        <taxon>Bacteria</taxon>
        <taxon>Bacillati</taxon>
        <taxon>Actinomycetota</taxon>
        <taxon>Actinomycetes</taxon>
        <taxon>Micrococcales</taxon>
        <taxon>Microbacteriaceae</taxon>
        <taxon>Microbacterium</taxon>
    </lineage>
</organism>
<evidence type="ECO:0000256" key="2">
    <source>
        <dbReference type="SAM" id="Phobius"/>
    </source>
</evidence>
<feature type="transmembrane region" description="Helical" evidence="2">
    <location>
        <begin position="162"/>
        <end position="186"/>
    </location>
</feature>
<feature type="transmembrane region" description="Helical" evidence="2">
    <location>
        <begin position="278"/>
        <end position="297"/>
    </location>
</feature>
<feature type="region of interest" description="Disordered" evidence="1">
    <location>
        <begin position="1"/>
        <end position="88"/>
    </location>
</feature>
<evidence type="ECO:0000313" key="3">
    <source>
        <dbReference type="EMBL" id="MBA8817632.1"/>
    </source>
</evidence>
<feature type="compositionally biased region" description="Low complexity" evidence="1">
    <location>
        <begin position="23"/>
        <end position="33"/>
    </location>
</feature>
<keyword evidence="2" id="KW-0472">Membrane</keyword>
<feature type="transmembrane region" description="Helical" evidence="2">
    <location>
        <begin position="198"/>
        <end position="221"/>
    </location>
</feature>
<proteinExistence type="predicted"/>
<feature type="compositionally biased region" description="Low complexity" evidence="1">
    <location>
        <begin position="42"/>
        <end position="64"/>
    </location>
</feature>